<dbReference type="Pfam" id="PF00096">
    <property type="entry name" value="zf-C2H2"/>
    <property type="match status" value="2"/>
</dbReference>
<reference evidence="11" key="1">
    <citation type="journal article" date="2007" name="Science">
        <title>The Fusarium graminearum genome reveals a link between localized polymorphism and pathogen specialization.</title>
        <authorList>
            <person name="Cuomo C.A."/>
            <person name="Gueldener U."/>
            <person name="Xu J.-R."/>
            <person name="Trail F."/>
            <person name="Turgeon B.G."/>
            <person name="Di Pietro A."/>
            <person name="Walton J.D."/>
            <person name="Ma L.-J."/>
            <person name="Baker S.E."/>
            <person name="Rep M."/>
            <person name="Adam G."/>
            <person name="Antoniw J."/>
            <person name="Baldwin T."/>
            <person name="Calvo S.E."/>
            <person name="Chang Y.-L."/>
            <person name="DeCaprio D."/>
            <person name="Gale L.R."/>
            <person name="Gnerre S."/>
            <person name="Goswami R.S."/>
            <person name="Hammond-Kosack K."/>
            <person name="Harris L.J."/>
            <person name="Hilburn K."/>
            <person name="Kennell J.C."/>
            <person name="Kroken S."/>
            <person name="Magnuson J.K."/>
            <person name="Mannhaupt G."/>
            <person name="Mauceli E.W."/>
            <person name="Mewes H.-W."/>
            <person name="Mitterbauer R."/>
            <person name="Muehlbauer G."/>
            <person name="Muensterkoetter M."/>
            <person name="Nelson D."/>
            <person name="O'Donnell K."/>
            <person name="Ouellet T."/>
            <person name="Qi W."/>
            <person name="Quesneville H."/>
            <person name="Roncero M.I.G."/>
            <person name="Seong K.-Y."/>
            <person name="Tetko I.V."/>
            <person name="Urban M."/>
            <person name="Waalwijk C."/>
            <person name="Ward T.J."/>
            <person name="Yao J."/>
            <person name="Birren B.W."/>
            <person name="Kistler H.C."/>
        </authorList>
    </citation>
    <scope>NUCLEOTIDE SEQUENCE [LARGE SCALE GENOMIC DNA]</scope>
    <source>
        <strain evidence="11">PH-1 / ATCC MYA-4620 / FGSC 9075 / NRRL 31084</strain>
    </source>
</reference>
<name>A0A098E002_GIBZE</name>
<dbReference type="GO" id="GO:0006351">
    <property type="term" value="P:DNA-templated transcription"/>
    <property type="evidence" value="ECO:0007669"/>
    <property type="project" value="InterPro"/>
</dbReference>
<dbReference type="EMBL" id="HG970334">
    <property type="status" value="NOT_ANNOTATED_CDS"/>
    <property type="molecule type" value="Genomic_DNA"/>
</dbReference>
<dbReference type="GO" id="GO:0008270">
    <property type="term" value="F:zinc ion binding"/>
    <property type="evidence" value="ECO:0007669"/>
    <property type="project" value="UniProtKB-KW"/>
</dbReference>
<evidence type="ECO:0000256" key="1">
    <source>
        <dbReference type="ARBA" id="ARBA00022723"/>
    </source>
</evidence>
<evidence type="ECO:0000256" key="2">
    <source>
        <dbReference type="ARBA" id="ARBA00022771"/>
    </source>
</evidence>
<keyword evidence="1" id="KW-0479">Metal-binding</keyword>
<dbReference type="InterPro" id="IPR007219">
    <property type="entry name" value="XnlR_reg_dom"/>
</dbReference>
<dbReference type="InterPro" id="IPR036236">
    <property type="entry name" value="Znf_C2H2_sf"/>
</dbReference>
<dbReference type="SUPFAM" id="SSF57667">
    <property type="entry name" value="beta-beta-alpha zinc fingers"/>
    <property type="match status" value="1"/>
</dbReference>
<dbReference type="CDD" id="cd00067">
    <property type="entry name" value="GAL4"/>
    <property type="match status" value="1"/>
</dbReference>
<evidence type="ECO:0000256" key="4">
    <source>
        <dbReference type="ARBA" id="ARBA00023015"/>
    </source>
</evidence>
<reference evidence="11" key="2">
    <citation type="journal article" date="2010" name="Nature">
        <title>Comparative genomics reveals mobile pathogenicity chromosomes in Fusarium.</title>
        <authorList>
            <person name="Ma L.J."/>
            <person name="van der Does H.C."/>
            <person name="Borkovich K.A."/>
            <person name="Coleman J.J."/>
            <person name="Daboussi M.J."/>
            <person name="Di Pietro A."/>
            <person name="Dufresne M."/>
            <person name="Freitag M."/>
            <person name="Grabherr M."/>
            <person name="Henrissat B."/>
            <person name="Houterman P.M."/>
            <person name="Kang S."/>
            <person name="Shim W.B."/>
            <person name="Woloshuk C."/>
            <person name="Xie X."/>
            <person name="Xu J.R."/>
            <person name="Antoniw J."/>
            <person name="Baker S.E."/>
            <person name="Bluhm B.H."/>
            <person name="Breakspear A."/>
            <person name="Brown D.W."/>
            <person name="Butchko R.A."/>
            <person name="Chapman S."/>
            <person name="Coulson R."/>
            <person name="Coutinho P.M."/>
            <person name="Danchin E.G."/>
            <person name="Diener A."/>
            <person name="Gale L.R."/>
            <person name="Gardiner D.M."/>
            <person name="Goff S."/>
            <person name="Hammond-Kosack K.E."/>
            <person name="Hilburn K."/>
            <person name="Hua-Van A."/>
            <person name="Jonkers W."/>
            <person name="Kazan K."/>
            <person name="Kodira C.D."/>
            <person name="Koehrsen M."/>
            <person name="Kumar L."/>
            <person name="Lee Y.H."/>
            <person name="Li L."/>
            <person name="Manners J.M."/>
            <person name="Miranda-Saavedra D."/>
            <person name="Mukherjee M."/>
            <person name="Park G."/>
            <person name="Park J."/>
            <person name="Park S.Y."/>
            <person name="Proctor R.H."/>
            <person name="Regev A."/>
            <person name="Ruiz-Roldan M.C."/>
            <person name="Sain D."/>
            <person name="Sakthikumar S."/>
            <person name="Sykes S."/>
            <person name="Schwartz D.C."/>
            <person name="Turgeon B.G."/>
            <person name="Wapinski I."/>
            <person name="Yoder O."/>
            <person name="Young S."/>
            <person name="Zeng Q."/>
            <person name="Zhou S."/>
            <person name="Galagan J."/>
            <person name="Cuomo C.A."/>
            <person name="Kistler H.C."/>
            <person name="Rep M."/>
        </authorList>
    </citation>
    <scope>GENOME REANNOTATION</scope>
    <source>
        <strain evidence="11">PH-1 / ATCC MYA-4620 / FGSC 9075 / NRRL 31084</strain>
    </source>
</reference>
<feature type="domain" description="C2H2-type" evidence="10">
    <location>
        <begin position="110"/>
        <end position="137"/>
    </location>
</feature>
<reference evidence="11" key="3">
    <citation type="submission" date="2017-01" db="UniProtKB">
        <authorList>
            <consortium name="EnsemblFungi"/>
        </authorList>
    </citation>
    <scope>IDENTIFICATION</scope>
    <source>
        <strain evidence="11">PH-1 / ATCC MYA-4620 / FGSC 9075 / NRRL 31084</strain>
    </source>
</reference>
<accession>A0A0E0SKE9</accession>
<organism evidence="11">
    <name type="scientific">Gibberella zeae (strain ATCC MYA-4620 / CBS 123657 / FGSC 9075 / NRRL 31084 / PH-1)</name>
    <name type="common">Wheat head blight fungus</name>
    <name type="synonym">Fusarium graminearum</name>
    <dbReference type="NCBI Taxonomy" id="229533"/>
    <lineage>
        <taxon>Eukaryota</taxon>
        <taxon>Fungi</taxon>
        <taxon>Dikarya</taxon>
        <taxon>Ascomycota</taxon>
        <taxon>Pezizomycotina</taxon>
        <taxon>Sordariomycetes</taxon>
        <taxon>Hypocreomycetidae</taxon>
        <taxon>Hypocreales</taxon>
        <taxon>Nectriaceae</taxon>
        <taxon>Fusarium</taxon>
    </lineage>
</organism>
<dbReference type="PROSITE" id="PS50157">
    <property type="entry name" value="ZINC_FINGER_C2H2_2"/>
    <property type="match status" value="2"/>
</dbReference>
<evidence type="ECO:0000256" key="7">
    <source>
        <dbReference type="PROSITE-ProRule" id="PRU00042"/>
    </source>
</evidence>
<proteinExistence type="predicted"/>
<dbReference type="InterPro" id="IPR001138">
    <property type="entry name" value="Zn2Cys6_DnaBD"/>
</dbReference>
<accession>A0A098E002</accession>
<evidence type="ECO:0000256" key="8">
    <source>
        <dbReference type="SAM" id="MobiDB-lite"/>
    </source>
</evidence>
<dbReference type="Gene3D" id="4.10.240.10">
    <property type="entry name" value="Zn(2)-C6 fungal-type DNA-binding domain"/>
    <property type="match status" value="1"/>
</dbReference>
<dbReference type="Pfam" id="PF00172">
    <property type="entry name" value="Zn_clus"/>
    <property type="match status" value="1"/>
</dbReference>
<dbReference type="PANTHER" id="PTHR47660:SF2">
    <property type="entry name" value="TRANSCRIPTION FACTOR WITH C2H2 AND ZN(2)-CYS(6) DNA BINDING DOMAIN (EUROFUNG)"/>
    <property type="match status" value="1"/>
</dbReference>
<keyword evidence="5" id="KW-0804">Transcription</keyword>
<feature type="region of interest" description="Disordered" evidence="8">
    <location>
        <begin position="314"/>
        <end position="337"/>
    </location>
</feature>
<evidence type="ECO:0008006" key="12">
    <source>
        <dbReference type="Google" id="ProtNLM"/>
    </source>
</evidence>
<keyword evidence="6" id="KW-0539">Nucleus</keyword>
<dbReference type="FunFam" id="3.30.160.60:FF:002343">
    <property type="entry name" value="Zinc finger protein 33A"/>
    <property type="match status" value="1"/>
</dbReference>
<keyword evidence="3" id="KW-0862">Zinc</keyword>
<dbReference type="PROSITE" id="PS50048">
    <property type="entry name" value="ZN2_CY6_FUNGAL_2"/>
    <property type="match status" value="1"/>
</dbReference>
<feature type="domain" description="C2H2-type" evidence="10">
    <location>
        <begin position="82"/>
        <end position="109"/>
    </location>
</feature>
<dbReference type="PANTHER" id="PTHR47660">
    <property type="entry name" value="TRANSCRIPTION FACTOR WITH C2H2 AND ZN(2)-CYS(6) DNA BINDING DOMAIN (EUROFUNG)-RELATED-RELATED"/>
    <property type="match status" value="1"/>
</dbReference>
<dbReference type="InterPro" id="IPR036864">
    <property type="entry name" value="Zn2-C6_fun-type_DNA-bd_sf"/>
</dbReference>
<keyword evidence="2 7" id="KW-0863">Zinc-finger</keyword>
<dbReference type="GO" id="GO:0000981">
    <property type="term" value="F:DNA-binding transcription factor activity, RNA polymerase II-specific"/>
    <property type="evidence" value="ECO:0007669"/>
    <property type="project" value="InterPro"/>
</dbReference>
<dbReference type="PROSITE" id="PS00028">
    <property type="entry name" value="ZINC_FINGER_C2H2_1"/>
    <property type="match status" value="2"/>
</dbReference>
<evidence type="ECO:0000313" key="11">
    <source>
        <dbReference type="EnsemblFungi" id="CEF86912"/>
    </source>
</evidence>
<dbReference type="Pfam" id="PF04082">
    <property type="entry name" value="Fungal_trans"/>
    <property type="match status" value="1"/>
</dbReference>
<dbReference type="SUPFAM" id="SSF57701">
    <property type="entry name" value="Zn2/Cys6 DNA-binding domain"/>
    <property type="match status" value="1"/>
</dbReference>
<gene>
    <name evidence="11" type="primary">FG04974.1</name>
</gene>
<dbReference type="InterPro" id="IPR013087">
    <property type="entry name" value="Znf_C2H2_type"/>
</dbReference>
<sequence>MPHARLRQLPSGRTFPSASCHPRIRQGPGPFALTPDLTIYPTRGEKRDFPCIFPPSSTSRIIASSLHLTKLTMSTTTQPGMFQCGSCKKNYKRLDHLARHVRSHTQTKPYKCHVCPKAFTRPDLLKRHVSGHGSQAGEGSVSDQPRFMPGRVGKACKACSSNHLRCSDEKPCRRCQEKGIECKWNEPMEMDADYASPEDRQDESMFSQDNGSSIAAFTDQTSIGSTSGSSVMGQPSLDILTPQTTQSLFQNLDPSLNPATDPLSFQFPDLNLLSGGWATNTNDVEMFSYNELDDIDLRFLDSYNTTIPFEIRSIQPTPRGAQTPRASSHTDPGEPAAMCTEAFQNSHWKFRPNAKDHAGAEEHNLSLPATDSAYPSPESGVALDLNTRVTCAKLEGPARDRILMMVVSSCRSDHLSKAVASFPSAELLDTLLQFYLTSSVTHATSFIHAASFNPNEKRPELVAAMAACGAVLTSDPALTKLGYAIQECLRVAVAKHWERDNTLVRDLQLTQAFLIILEMGIWSGLPRKVEIAESFFNPVLTMMRRDGKFKRSAYSDHKVTSRASRQDWLEWIEHESFKRLALRMLSHDANSSTALMVGPLVSYAEVLLPLPGNAELWTASSPEQWSSLMVSRVDSEPLYVADVIDDPDVLNNYAGSVDAYAAILAVLSCTWTMCWEYLQIASLQRSKPRRWNTLVTEMRKDELLKLLGHLKLSLSADAAADPEIKMRLELALLHLQMPFEDIQIFAGMEGTERARAVYPMVRDWAKSEAARHTIYHAAQIVQIAKDSPRGSMRGPMAIILYHASLAFWVYGLLSDQSRTLSQNVYLDDPDSIALQRFKGFGQGRPCIRWHSEIQGQGEIMMSVSLSQPDKVMEAVMGVVRRNFAGLPTPHLTEKLVQLMGELENSAKRKMDT</sequence>
<evidence type="ECO:0000256" key="6">
    <source>
        <dbReference type="ARBA" id="ARBA00023242"/>
    </source>
</evidence>
<evidence type="ECO:0000256" key="5">
    <source>
        <dbReference type="ARBA" id="ARBA00023163"/>
    </source>
</evidence>
<keyword evidence="4" id="KW-0805">Transcription regulation</keyword>
<dbReference type="GO" id="GO:0003677">
    <property type="term" value="F:DNA binding"/>
    <property type="evidence" value="ECO:0007669"/>
    <property type="project" value="InterPro"/>
</dbReference>
<evidence type="ECO:0000259" key="9">
    <source>
        <dbReference type="PROSITE" id="PS50048"/>
    </source>
</evidence>
<protein>
    <recommendedName>
        <fullName evidence="12">Transcription factor Pig1p</fullName>
    </recommendedName>
</protein>
<feature type="domain" description="Zn(2)-C6 fungal-type" evidence="9">
    <location>
        <begin position="155"/>
        <end position="184"/>
    </location>
</feature>
<dbReference type="PROSITE" id="PS00463">
    <property type="entry name" value="ZN2_CY6_FUNGAL_1"/>
    <property type="match status" value="1"/>
</dbReference>
<evidence type="ECO:0000256" key="3">
    <source>
        <dbReference type="ARBA" id="ARBA00022833"/>
    </source>
</evidence>
<dbReference type="EnsemblFungi" id="CEF86912">
    <property type="protein sequence ID" value="CEF86912"/>
    <property type="gene ID" value="FGRRES_16446_M"/>
</dbReference>
<dbReference type="SMART" id="SM00355">
    <property type="entry name" value="ZnF_C2H2"/>
    <property type="match status" value="2"/>
</dbReference>
<dbReference type="AlphaFoldDB" id="A0A098E002"/>
<dbReference type="Gene3D" id="3.30.160.60">
    <property type="entry name" value="Classic Zinc Finger"/>
    <property type="match status" value="2"/>
</dbReference>
<dbReference type="SMART" id="SM00066">
    <property type="entry name" value="GAL4"/>
    <property type="match status" value="1"/>
</dbReference>
<feature type="region of interest" description="Disordered" evidence="8">
    <location>
        <begin position="1"/>
        <end position="26"/>
    </location>
</feature>
<evidence type="ECO:0000259" key="10">
    <source>
        <dbReference type="PROSITE" id="PS50157"/>
    </source>
</evidence>